<protein>
    <submittedName>
        <fullName evidence="3">Putative phosphomutase (TIGR03848 family)</fullName>
    </submittedName>
</protein>
<dbReference type="InterPro" id="IPR050275">
    <property type="entry name" value="PGM_Phosphatase"/>
</dbReference>
<dbReference type="GO" id="GO:0005737">
    <property type="term" value="C:cytoplasm"/>
    <property type="evidence" value="ECO:0007669"/>
    <property type="project" value="TreeGrafter"/>
</dbReference>
<dbReference type="AlphaFoldDB" id="A0A542YST6"/>
<comment type="caution">
    <text evidence="3">The sequence shown here is derived from an EMBL/GenBank/DDBJ whole genome shotgun (WGS) entry which is preliminary data.</text>
</comment>
<feature type="binding site" evidence="2">
    <location>
        <position position="59"/>
    </location>
    <ligand>
        <name>substrate</name>
    </ligand>
</feature>
<dbReference type="InterPro" id="IPR013078">
    <property type="entry name" value="His_Pase_superF_clade-1"/>
</dbReference>
<dbReference type="SUPFAM" id="SSF53254">
    <property type="entry name" value="Phosphoglycerate mutase-like"/>
    <property type="match status" value="1"/>
</dbReference>
<organism evidence="3 4">
    <name type="scientific">Ornithinicoccus hortensis</name>
    <dbReference type="NCBI Taxonomy" id="82346"/>
    <lineage>
        <taxon>Bacteria</taxon>
        <taxon>Bacillati</taxon>
        <taxon>Actinomycetota</taxon>
        <taxon>Actinomycetes</taxon>
        <taxon>Micrococcales</taxon>
        <taxon>Intrasporangiaceae</taxon>
        <taxon>Ornithinicoccus</taxon>
    </lineage>
</organism>
<proteinExistence type="predicted"/>
<feature type="active site" description="Tele-phosphohistidine intermediate" evidence="1">
    <location>
        <position position="9"/>
    </location>
</feature>
<name>A0A542YST6_9MICO</name>
<evidence type="ECO:0000256" key="1">
    <source>
        <dbReference type="PIRSR" id="PIRSR613078-1"/>
    </source>
</evidence>
<dbReference type="Pfam" id="PF00300">
    <property type="entry name" value="His_Phos_1"/>
    <property type="match status" value="1"/>
</dbReference>
<dbReference type="OrthoDB" id="4120859at2"/>
<dbReference type="SMART" id="SM00855">
    <property type="entry name" value="PGAM"/>
    <property type="match status" value="1"/>
</dbReference>
<accession>A0A542YST6</accession>
<evidence type="ECO:0000256" key="2">
    <source>
        <dbReference type="PIRSR" id="PIRSR613078-2"/>
    </source>
</evidence>
<dbReference type="NCBIfam" id="TIGR03848">
    <property type="entry name" value="MSMEG_4193"/>
    <property type="match status" value="1"/>
</dbReference>
<dbReference type="InterPro" id="IPR029033">
    <property type="entry name" value="His_PPase_superfam"/>
</dbReference>
<dbReference type="Gene3D" id="3.40.50.1240">
    <property type="entry name" value="Phosphoglycerate mutase-like"/>
    <property type="match status" value="1"/>
</dbReference>
<dbReference type="EMBL" id="VFOP01000001">
    <property type="protein sequence ID" value="TQL51165.1"/>
    <property type="molecule type" value="Genomic_DNA"/>
</dbReference>
<dbReference type="GO" id="GO:0016791">
    <property type="term" value="F:phosphatase activity"/>
    <property type="evidence" value="ECO:0007669"/>
    <property type="project" value="TreeGrafter"/>
</dbReference>
<keyword evidence="4" id="KW-1185">Reference proteome</keyword>
<sequence length="244" mass="25742">MTVVVLARHGRTRANADGLLAGWTPGVVLDDTGRDQAARLGGRLAAAPVVAVVSSPLERCLETAAAIRDAWDGANADAEPPALHTDERLGEAHYGAWTGRALKDLAKEPLWRAVQDRPSTVTFPAHPEHAHESLQQMQARAVEALASWHARIAAEHGPHAVWVAVSHGDVIKALLADALGTPLDRFQRIVIDPGSVSIVQQTRRHPVVLRVNDSGADPLRFPPPPADQVGEAGDVVVGGGAGSV</sequence>
<dbReference type="RefSeq" id="WP_141785202.1">
    <property type="nucleotide sequence ID" value="NZ_BAAAIK010000007.1"/>
</dbReference>
<gene>
    <name evidence="3" type="ORF">FB467_2303</name>
</gene>
<dbReference type="PANTHER" id="PTHR48100">
    <property type="entry name" value="BROAD-SPECIFICITY PHOSPHATASE YOR283W-RELATED"/>
    <property type="match status" value="1"/>
</dbReference>
<feature type="active site" description="Proton donor/acceptor" evidence="1">
    <location>
        <position position="91"/>
    </location>
</feature>
<evidence type="ECO:0000313" key="3">
    <source>
        <dbReference type="EMBL" id="TQL51165.1"/>
    </source>
</evidence>
<dbReference type="CDD" id="cd07067">
    <property type="entry name" value="HP_PGM_like"/>
    <property type="match status" value="1"/>
</dbReference>
<reference evidence="3 4" key="1">
    <citation type="submission" date="2019-06" db="EMBL/GenBank/DDBJ databases">
        <title>Sequencing the genomes of 1000 actinobacteria strains.</title>
        <authorList>
            <person name="Klenk H.-P."/>
        </authorList>
    </citation>
    <scope>NUCLEOTIDE SEQUENCE [LARGE SCALE GENOMIC DNA]</scope>
    <source>
        <strain evidence="3 4">DSM 12335</strain>
    </source>
</reference>
<dbReference type="InterPro" id="IPR022492">
    <property type="entry name" value="Phosphomutase_MSMEG4193_put"/>
</dbReference>
<evidence type="ECO:0000313" key="4">
    <source>
        <dbReference type="Proteomes" id="UP000319516"/>
    </source>
</evidence>
<feature type="binding site" evidence="2">
    <location>
        <begin position="91"/>
        <end position="94"/>
    </location>
    <ligand>
        <name>substrate</name>
    </ligand>
</feature>
<feature type="binding site" evidence="2">
    <location>
        <begin position="8"/>
        <end position="15"/>
    </location>
    <ligand>
        <name>substrate</name>
    </ligand>
</feature>
<dbReference type="Proteomes" id="UP000319516">
    <property type="component" value="Unassembled WGS sequence"/>
</dbReference>
<dbReference type="PANTHER" id="PTHR48100:SF2">
    <property type="entry name" value="CONSERVED PROTEIN"/>
    <property type="match status" value="1"/>
</dbReference>